<dbReference type="Proteomes" id="UP000887580">
    <property type="component" value="Unplaced"/>
</dbReference>
<organism evidence="1 2">
    <name type="scientific">Panagrolaimus sp. PS1159</name>
    <dbReference type="NCBI Taxonomy" id="55785"/>
    <lineage>
        <taxon>Eukaryota</taxon>
        <taxon>Metazoa</taxon>
        <taxon>Ecdysozoa</taxon>
        <taxon>Nematoda</taxon>
        <taxon>Chromadorea</taxon>
        <taxon>Rhabditida</taxon>
        <taxon>Tylenchina</taxon>
        <taxon>Panagrolaimomorpha</taxon>
        <taxon>Panagrolaimoidea</taxon>
        <taxon>Panagrolaimidae</taxon>
        <taxon>Panagrolaimus</taxon>
    </lineage>
</organism>
<reference evidence="2" key="1">
    <citation type="submission" date="2022-11" db="UniProtKB">
        <authorList>
            <consortium name="WormBaseParasite"/>
        </authorList>
    </citation>
    <scope>IDENTIFICATION</scope>
</reference>
<proteinExistence type="predicted"/>
<accession>A0AC35F4R3</accession>
<name>A0AC35F4R3_9BILA</name>
<protein>
    <submittedName>
        <fullName evidence="2">Uncharacterized protein</fullName>
    </submittedName>
</protein>
<sequence>MEGAGCYEDFNTVCKYVKGKPSLTDVDISHVYQDYIFSGCKKSDNCAKKEFDSFVGTDYIGENVGASSVKMFAANYTSDFSFSYKCQYDNKRASIPLFPKLTVNVKGICIAATDFINRPFNSSDWFLDEMEKKSNKSCEENVGFICSINNGEAVKIGFGCYEDFQFACNETIPSNISRNTRNFHYSDENLVILSCSEHYLCAEVELNRYLQVLSRTSSPIVKANPKSSTNCTFEVRCTIL</sequence>
<evidence type="ECO:0000313" key="2">
    <source>
        <dbReference type="WBParaSite" id="PS1159_v2.g13849.t1"/>
    </source>
</evidence>
<evidence type="ECO:0000313" key="1">
    <source>
        <dbReference type="Proteomes" id="UP000887580"/>
    </source>
</evidence>
<dbReference type="WBParaSite" id="PS1159_v2.g13849.t1">
    <property type="protein sequence ID" value="PS1159_v2.g13849.t1"/>
    <property type="gene ID" value="PS1159_v2.g13849"/>
</dbReference>